<dbReference type="AlphaFoldDB" id="A0A382IXL8"/>
<organism evidence="1">
    <name type="scientific">marine metagenome</name>
    <dbReference type="NCBI Taxonomy" id="408172"/>
    <lineage>
        <taxon>unclassified sequences</taxon>
        <taxon>metagenomes</taxon>
        <taxon>ecological metagenomes</taxon>
    </lineage>
</organism>
<evidence type="ECO:0000313" key="1">
    <source>
        <dbReference type="EMBL" id="SVC04624.1"/>
    </source>
</evidence>
<gene>
    <name evidence="1" type="ORF">METZ01_LOCUS257478</name>
</gene>
<evidence type="ECO:0008006" key="2">
    <source>
        <dbReference type="Google" id="ProtNLM"/>
    </source>
</evidence>
<proteinExistence type="predicted"/>
<accession>A0A382IXL8</accession>
<dbReference type="Gene3D" id="1.25.40.10">
    <property type="entry name" value="Tetratricopeptide repeat domain"/>
    <property type="match status" value="1"/>
</dbReference>
<name>A0A382IXL8_9ZZZZ</name>
<protein>
    <recommendedName>
        <fullName evidence="2">Outer membrane lipoprotein BamD-like domain-containing protein</fullName>
    </recommendedName>
</protein>
<dbReference type="InterPro" id="IPR011990">
    <property type="entry name" value="TPR-like_helical_dom_sf"/>
</dbReference>
<sequence>MKVQMLIRLLLIFFCLSMMIASAKAGMKEGIDFYNNRHQGSNGELASTVNINKAIEHFSRAIKASETEKVAALYLIKSYYYKAEFAIQDGEEQKRIFNEGKTLGDKYVKKYPDSVEFRYWYLVNLGSWAQVYGILTAAREGVADQMKIHSEKIIELDLEYQDGGGYFMLGAVHFKSPYIPFLLSWPDNDDAIKFLQLAHDTGEATLNQKNYLAQAIFKDGQTEMAKIILNEVINTVPNPDYLVEELDDIKEALQLLEDLY</sequence>
<reference evidence="1" key="1">
    <citation type="submission" date="2018-05" db="EMBL/GenBank/DDBJ databases">
        <authorList>
            <person name="Lanie J.A."/>
            <person name="Ng W.-L."/>
            <person name="Kazmierczak K.M."/>
            <person name="Andrzejewski T.M."/>
            <person name="Davidsen T.M."/>
            <person name="Wayne K.J."/>
            <person name="Tettelin H."/>
            <person name="Glass J.I."/>
            <person name="Rusch D."/>
            <person name="Podicherti R."/>
            <person name="Tsui H.-C.T."/>
            <person name="Winkler M.E."/>
        </authorList>
    </citation>
    <scope>NUCLEOTIDE SEQUENCE</scope>
</reference>
<dbReference type="EMBL" id="UINC01070460">
    <property type="protein sequence ID" value="SVC04624.1"/>
    <property type="molecule type" value="Genomic_DNA"/>
</dbReference>